<name>V5BTN8_9GAMM</name>
<evidence type="ECO:0000313" key="2">
    <source>
        <dbReference type="Proteomes" id="UP000017842"/>
    </source>
</evidence>
<sequence length="35" mass="4056">MANEQANCISLMGIVDGIMFMHYNLINQDLEIFHE</sequence>
<dbReference type="AlphaFoldDB" id="V5BTN8"/>
<accession>V5BTN8</accession>
<comment type="caution">
    <text evidence="1">The sequence shown here is derived from an EMBL/GenBank/DDBJ whole genome shotgun (WGS) entry which is preliminary data.</text>
</comment>
<gene>
    <name evidence="1" type="ORF">MGMO_115c00190</name>
</gene>
<dbReference type="STRING" id="1116472.MGMO_115c00190"/>
<proteinExistence type="predicted"/>
<evidence type="ECO:0000313" key="1">
    <source>
        <dbReference type="EMBL" id="ESS71234.1"/>
    </source>
</evidence>
<organism evidence="1 2">
    <name type="scientific">Methyloglobulus morosus KoM1</name>
    <dbReference type="NCBI Taxonomy" id="1116472"/>
    <lineage>
        <taxon>Bacteria</taxon>
        <taxon>Pseudomonadati</taxon>
        <taxon>Pseudomonadota</taxon>
        <taxon>Gammaproteobacteria</taxon>
        <taxon>Methylococcales</taxon>
        <taxon>Methylococcaceae</taxon>
        <taxon>Methyloglobulus</taxon>
    </lineage>
</organism>
<dbReference type="EMBL" id="AYLO01000108">
    <property type="protein sequence ID" value="ESS71234.1"/>
    <property type="molecule type" value="Genomic_DNA"/>
</dbReference>
<protein>
    <submittedName>
        <fullName evidence="1">Uncharacterized protein</fullName>
    </submittedName>
</protein>
<dbReference type="Proteomes" id="UP000017842">
    <property type="component" value="Unassembled WGS sequence"/>
</dbReference>
<keyword evidence="2" id="KW-1185">Reference proteome</keyword>
<reference evidence="1 2" key="1">
    <citation type="journal article" date="2013" name="Genome Announc.">
        <title>Draft Genome Sequence of the Methanotrophic Gammaproteobacterium Methyloglobulus morosus DSM 22980 Strain KoM1.</title>
        <authorList>
            <person name="Poehlein A."/>
            <person name="Deutzmann J.S."/>
            <person name="Daniel R."/>
            <person name="Simeonova D.D."/>
        </authorList>
    </citation>
    <scope>NUCLEOTIDE SEQUENCE [LARGE SCALE GENOMIC DNA]</scope>
    <source>
        <strain evidence="1 2">KoM1</strain>
    </source>
</reference>